<evidence type="ECO:0000256" key="2">
    <source>
        <dbReference type="SAM" id="MobiDB-lite"/>
    </source>
</evidence>
<evidence type="ECO:0000259" key="3">
    <source>
        <dbReference type="PROSITE" id="PS50112"/>
    </source>
</evidence>
<evidence type="ECO:0000259" key="4">
    <source>
        <dbReference type="PROSITE" id="PS50113"/>
    </source>
</evidence>
<dbReference type="SMART" id="SM00331">
    <property type="entry name" value="PP2C_SIG"/>
    <property type="match status" value="1"/>
</dbReference>
<dbReference type="InterPro" id="IPR052016">
    <property type="entry name" value="Bact_Sigma-Reg"/>
</dbReference>
<dbReference type="EMBL" id="CADCUP010000125">
    <property type="protein sequence ID" value="CAA9395418.1"/>
    <property type="molecule type" value="Genomic_DNA"/>
</dbReference>
<feature type="domain" description="PAC" evidence="4">
    <location>
        <begin position="258"/>
        <end position="310"/>
    </location>
</feature>
<dbReference type="AlphaFoldDB" id="A0A6J4NQP3"/>
<proteinExistence type="predicted"/>
<dbReference type="InterPro" id="IPR013655">
    <property type="entry name" value="PAS_fold_3"/>
</dbReference>
<dbReference type="InterPro" id="IPR000700">
    <property type="entry name" value="PAS-assoc_C"/>
</dbReference>
<dbReference type="GO" id="GO:0016791">
    <property type="term" value="F:phosphatase activity"/>
    <property type="evidence" value="ECO:0007669"/>
    <property type="project" value="TreeGrafter"/>
</dbReference>
<dbReference type="CDD" id="cd00130">
    <property type="entry name" value="PAS"/>
    <property type="match status" value="2"/>
</dbReference>
<dbReference type="SMART" id="SM00065">
    <property type="entry name" value="GAF"/>
    <property type="match status" value="2"/>
</dbReference>
<dbReference type="Gene3D" id="2.10.70.100">
    <property type="match status" value="1"/>
</dbReference>
<dbReference type="Gene3D" id="3.30.450.20">
    <property type="entry name" value="PAS domain"/>
    <property type="match status" value="2"/>
</dbReference>
<dbReference type="InterPro" id="IPR013656">
    <property type="entry name" value="PAS_4"/>
</dbReference>
<dbReference type="PROSITE" id="PS50112">
    <property type="entry name" value="PAS"/>
    <property type="match status" value="2"/>
</dbReference>
<name>A0A6J4NQP3_9ACTN</name>
<dbReference type="InterPro" id="IPR036457">
    <property type="entry name" value="PPM-type-like_dom_sf"/>
</dbReference>
<organism evidence="5">
    <name type="scientific">uncultured Nocardioides sp</name>
    <dbReference type="NCBI Taxonomy" id="198441"/>
    <lineage>
        <taxon>Bacteria</taxon>
        <taxon>Bacillati</taxon>
        <taxon>Actinomycetota</taxon>
        <taxon>Actinomycetes</taxon>
        <taxon>Propionibacteriales</taxon>
        <taxon>Nocardioidaceae</taxon>
        <taxon>Nocardioides</taxon>
        <taxon>environmental samples</taxon>
    </lineage>
</organism>
<feature type="domain" description="PAS" evidence="3">
    <location>
        <begin position="191"/>
        <end position="255"/>
    </location>
</feature>
<dbReference type="PANTHER" id="PTHR43156:SF2">
    <property type="entry name" value="STAGE II SPORULATION PROTEIN E"/>
    <property type="match status" value="1"/>
</dbReference>
<gene>
    <name evidence="5" type="ORF">AVDCRST_MAG06-1866</name>
</gene>
<dbReference type="PROSITE" id="PS50113">
    <property type="entry name" value="PAC"/>
    <property type="match status" value="1"/>
</dbReference>
<protein>
    <submittedName>
        <fullName evidence="5">Uncharacterized, RsbU-domain-containing protein</fullName>
    </submittedName>
</protein>
<dbReference type="InterPro" id="IPR035965">
    <property type="entry name" value="PAS-like_dom_sf"/>
</dbReference>
<dbReference type="SUPFAM" id="SSF55781">
    <property type="entry name" value="GAF domain-like"/>
    <property type="match status" value="2"/>
</dbReference>
<dbReference type="SMART" id="SM00091">
    <property type="entry name" value="PAS"/>
    <property type="match status" value="2"/>
</dbReference>
<evidence type="ECO:0000313" key="5">
    <source>
        <dbReference type="EMBL" id="CAA9395418.1"/>
    </source>
</evidence>
<sequence>MEREPAQATAGLRRPFGGDDGSAGARRARPRRPIDGPADDPALSRLAELAATLLHAASAQVSVVIDGEVVVSGAGVAAGGLDVEIPAEPSLGAVTVEATAPVVVRHASADGRVSALAPVRSGAVGAYLGVPLVADGHTVGALCVFEQEPREWTDQDVAVLSLLTAPVLAELEFAALEAGYDADRLLWGLGVDAAGVGVYDWDLTTGALRWDERLLQLFGLDRHTFGGDFEAFADSVHPEDRDWVTQELSGVIDTCGSVDIEYRIVLPAGAVRWISARGQVVPGPDGRAVRLLGAAFDSTAVRDGDARVARILEAMPSAFFQLDPRWRFTYANAEAMRLLGGVATDVVGQVIWDLFPAAVGTEFEASYRRAAETAQPVSFEAYYPPPLDDWYEVRAWPTPDGLSVYFHDITARRAAEEAIARAARRSALLADATRMLTDTLDAEEGVARLAELIAPDLCDWCVVTLVDGDPTSGSAPGWRHRLRDIATWHADPDARPLVARYAETRIPALTDGSFLARALTASEPVLIGGRAADAIAAVLAPGEARDLCERLAPSSAAVVPLRGRGRTNGLLTVFRGSERPPFTTEDLDTLRDLGGRAGLALDNARAYAQQRDLAEGLQRSLLTEPPPSDHVQVVVRYEPAAEVAQVGGDWYDSFRQHDGATTVVIGDVVGHDTAAAAAMGQVRSLLRGIAVTTGDGPAEVLRRVDEAMSMLHVDTTATAVVARLEQTGDDEPEGSMRLRWSNAGHPPPLMAVVPVGPDGPATQPPTAAVEVRDMWAADTDLLLGLDPHLLRTETHAVLPRGATVLLYTDGLVESRTQTFDDGIERLRTVLADVATEGVPLDELGDQVLRRMLPVRPEDDVALVAVRILDDPAPGA</sequence>
<feature type="domain" description="PAS" evidence="3">
    <location>
        <begin position="304"/>
        <end position="374"/>
    </location>
</feature>
<keyword evidence="1" id="KW-0378">Hydrolase</keyword>
<dbReference type="Gene3D" id="3.60.40.10">
    <property type="entry name" value="PPM-type phosphatase domain"/>
    <property type="match status" value="1"/>
</dbReference>
<evidence type="ECO:0000256" key="1">
    <source>
        <dbReference type="ARBA" id="ARBA00022801"/>
    </source>
</evidence>
<dbReference type="InterPro" id="IPR000014">
    <property type="entry name" value="PAS"/>
</dbReference>
<dbReference type="Pfam" id="PF08447">
    <property type="entry name" value="PAS_3"/>
    <property type="match status" value="1"/>
</dbReference>
<reference evidence="5" key="1">
    <citation type="submission" date="2020-02" db="EMBL/GenBank/DDBJ databases">
        <authorList>
            <person name="Meier V. D."/>
        </authorList>
    </citation>
    <scope>NUCLEOTIDE SEQUENCE</scope>
    <source>
        <strain evidence="5">AVDCRST_MAG06</strain>
    </source>
</reference>
<dbReference type="InterPro" id="IPR001932">
    <property type="entry name" value="PPM-type_phosphatase-like_dom"/>
</dbReference>
<dbReference type="PANTHER" id="PTHR43156">
    <property type="entry name" value="STAGE II SPORULATION PROTEIN E-RELATED"/>
    <property type="match status" value="1"/>
</dbReference>
<dbReference type="InterPro" id="IPR029016">
    <property type="entry name" value="GAF-like_dom_sf"/>
</dbReference>
<dbReference type="Gene3D" id="3.30.450.40">
    <property type="match status" value="2"/>
</dbReference>
<dbReference type="Pfam" id="PF01590">
    <property type="entry name" value="GAF"/>
    <property type="match status" value="2"/>
</dbReference>
<accession>A0A6J4NQP3</accession>
<dbReference type="SUPFAM" id="SSF55785">
    <property type="entry name" value="PYP-like sensor domain (PAS domain)"/>
    <property type="match status" value="2"/>
</dbReference>
<feature type="region of interest" description="Disordered" evidence="2">
    <location>
        <begin position="1"/>
        <end position="40"/>
    </location>
</feature>
<dbReference type="Pfam" id="PF07228">
    <property type="entry name" value="SpoIIE"/>
    <property type="match status" value="1"/>
</dbReference>
<dbReference type="Pfam" id="PF08448">
    <property type="entry name" value="PAS_4"/>
    <property type="match status" value="1"/>
</dbReference>
<dbReference type="InterPro" id="IPR003018">
    <property type="entry name" value="GAF"/>
</dbReference>